<evidence type="ECO:0000256" key="6">
    <source>
        <dbReference type="SAM" id="Phobius"/>
    </source>
</evidence>
<name>A0A8J6H8Z4_TENMO</name>
<dbReference type="SUPFAM" id="SSF53474">
    <property type="entry name" value="alpha/beta-Hydrolases"/>
    <property type="match status" value="1"/>
</dbReference>
<keyword evidence="5" id="KW-0325">Glycoprotein</keyword>
<keyword evidence="3" id="KW-0378">Hydrolase</keyword>
<proteinExistence type="inferred from homology"/>
<keyword evidence="2" id="KW-0719">Serine esterase</keyword>
<organism evidence="8 9">
    <name type="scientific">Tenebrio molitor</name>
    <name type="common">Yellow mealworm beetle</name>
    <dbReference type="NCBI Taxonomy" id="7067"/>
    <lineage>
        <taxon>Eukaryota</taxon>
        <taxon>Metazoa</taxon>
        <taxon>Ecdysozoa</taxon>
        <taxon>Arthropoda</taxon>
        <taxon>Hexapoda</taxon>
        <taxon>Insecta</taxon>
        <taxon>Pterygota</taxon>
        <taxon>Neoptera</taxon>
        <taxon>Endopterygota</taxon>
        <taxon>Coleoptera</taxon>
        <taxon>Polyphaga</taxon>
        <taxon>Cucujiformia</taxon>
        <taxon>Tenebrionidae</taxon>
        <taxon>Tenebrio</taxon>
    </lineage>
</organism>
<sequence>MIFLKTFVAVTVAGAILGSACMIISVFAQNVTTLYFTIGIGTGFGFGLIYLPAIVSVTTYFEKKRSLATGIAVCGSGFGTFIFAPIITKLLAEYGWRGAMLIIAGTVLECILFGLLFRPLENEDEKNLHRELQPKISLKSAEAKIDLHVSERDLHQLSTINGNGEIHRPHSVGHFSMPRGTKLLEPSKNMANGKHSEGSRLALSQPMLAQTERPYQRYGSQSLRRHGPLDKPDVFYQGSLMNIPSYRSRLDLKNREESAFLDRRHSSSISYRRRHVDNKSETIFCGLVPCSQDTKDTLKEMLDISLFKDWIFILFTLSNFLTSIGFNVPYVYIVPKAKSMGLTSDEASMLLSVIGIANTFGRIVLGYFSDKPWVNRLMVYNWCLTLCGIATTFSAFCPTFYTLVLYASVFGFTIGAYVGLTSVILVDLLGLEKLTNAFGLLLLFQGIASLIGPPMADDFAPGNYGLKDQVMVLKFVQETIECFGGDKNRVTIFGQSAGGGSVSLHLVSPLSRGLFQQAISQSGVALDLWAKPLNPLQVQITAALATFAGCQAQLANRADLLKCLREVDAQKLAETADKFKYFSIEPLTPYTLVTENKTAANPNPFLEKQPLSYLQDEEFLKVPWIVGNVQDEGILRVAQLVRQPETLKALNENFKTLITQLLALQVSVGENTTSLYDNMINFYLGGKSSIDVNDPKSVQGFIDLYTDRSFTYGTYQTAILQSQKGHTPIWMYNFDYRGQYSYGDQFAATTDDINFNWGVSHCDDLLYLFKSPALFPDLAKESDLKMSEALVTMWTNFAIHG</sequence>
<dbReference type="GO" id="GO:0052689">
    <property type="term" value="F:carboxylic ester hydrolase activity"/>
    <property type="evidence" value="ECO:0007669"/>
    <property type="project" value="UniProtKB-KW"/>
</dbReference>
<evidence type="ECO:0000256" key="5">
    <source>
        <dbReference type="ARBA" id="ARBA00023180"/>
    </source>
</evidence>
<dbReference type="GO" id="GO:0008028">
    <property type="term" value="F:monocarboxylic acid transmembrane transporter activity"/>
    <property type="evidence" value="ECO:0007669"/>
    <property type="project" value="TreeGrafter"/>
</dbReference>
<protein>
    <recommendedName>
        <fullName evidence="7">Carboxylesterase type B domain-containing protein</fullName>
    </recommendedName>
</protein>
<reference evidence="8" key="1">
    <citation type="journal article" date="2020" name="J Insects Food Feed">
        <title>The yellow mealworm (Tenebrio molitor) genome: a resource for the emerging insects as food and feed industry.</title>
        <authorList>
            <person name="Eriksson T."/>
            <person name="Andere A."/>
            <person name="Kelstrup H."/>
            <person name="Emery V."/>
            <person name="Picard C."/>
        </authorList>
    </citation>
    <scope>NUCLEOTIDE SEQUENCE</scope>
    <source>
        <strain evidence="8">Stoneville</strain>
        <tissue evidence="8">Whole head</tissue>
    </source>
</reference>
<reference evidence="8" key="2">
    <citation type="submission" date="2021-08" db="EMBL/GenBank/DDBJ databases">
        <authorList>
            <person name="Eriksson T."/>
        </authorList>
    </citation>
    <scope>NUCLEOTIDE SEQUENCE</scope>
    <source>
        <strain evidence="8">Stoneville</strain>
        <tissue evidence="8">Whole head</tissue>
    </source>
</reference>
<evidence type="ECO:0000256" key="3">
    <source>
        <dbReference type="ARBA" id="ARBA00022801"/>
    </source>
</evidence>
<dbReference type="EMBL" id="JABDTM020028021">
    <property type="protein sequence ID" value="KAH0809612.1"/>
    <property type="molecule type" value="Genomic_DNA"/>
</dbReference>
<dbReference type="InterPro" id="IPR029058">
    <property type="entry name" value="AB_hydrolase_fold"/>
</dbReference>
<dbReference type="CDD" id="cd17352">
    <property type="entry name" value="MFS_MCT_SLC16"/>
    <property type="match status" value="1"/>
</dbReference>
<evidence type="ECO:0000259" key="7">
    <source>
        <dbReference type="Pfam" id="PF00135"/>
    </source>
</evidence>
<comment type="caution">
    <text evidence="8">The sequence shown here is derived from an EMBL/GenBank/DDBJ whole genome shotgun (WGS) entry which is preliminary data.</text>
</comment>
<dbReference type="PROSITE" id="PS51257">
    <property type="entry name" value="PROKAR_LIPOPROTEIN"/>
    <property type="match status" value="1"/>
</dbReference>
<gene>
    <name evidence="8" type="ORF">GEV33_013180</name>
</gene>
<feature type="transmembrane region" description="Helical" evidence="6">
    <location>
        <begin position="437"/>
        <end position="456"/>
    </location>
</feature>
<dbReference type="Gene3D" id="3.40.50.1820">
    <property type="entry name" value="alpha/beta hydrolase"/>
    <property type="match status" value="1"/>
</dbReference>
<accession>A0A8J6H8Z4</accession>
<keyword evidence="6" id="KW-1133">Transmembrane helix</keyword>
<dbReference type="Pfam" id="PF07690">
    <property type="entry name" value="MFS_1"/>
    <property type="match status" value="2"/>
</dbReference>
<evidence type="ECO:0000256" key="1">
    <source>
        <dbReference type="ARBA" id="ARBA00005964"/>
    </source>
</evidence>
<dbReference type="InterPro" id="IPR050327">
    <property type="entry name" value="Proton-linked_MCT"/>
</dbReference>
<keyword evidence="6" id="KW-0472">Membrane</keyword>
<dbReference type="Gene3D" id="1.20.1250.20">
    <property type="entry name" value="MFS general substrate transporter like domains"/>
    <property type="match status" value="1"/>
</dbReference>
<feature type="transmembrane region" description="Helical" evidence="6">
    <location>
        <begin position="347"/>
        <end position="368"/>
    </location>
</feature>
<feature type="transmembrane region" description="Helical" evidence="6">
    <location>
        <begin position="7"/>
        <end position="28"/>
    </location>
</feature>
<dbReference type="AlphaFoldDB" id="A0A8J6H8Z4"/>
<evidence type="ECO:0000313" key="8">
    <source>
        <dbReference type="EMBL" id="KAH0809612.1"/>
    </source>
</evidence>
<dbReference type="PROSITE" id="PS00122">
    <property type="entry name" value="CARBOXYLESTERASE_B_1"/>
    <property type="match status" value="1"/>
</dbReference>
<dbReference type="InterPro" id="IPR036259">
    <property type="entry name" value="MFS_trans_sf"/>
</dbReference>
<dbReference type="Proteomes" id="UP000719412">
    <property type="component" value="Unassembled WGS sequence"/>
</dbReference>
<comment type="similarity">
    <text evidence="1">Belongs to the type-B carboxylesterase/lipase family.</text>
</comment>
<feature type="transmembrane region" description="Helical" evidence="6">
    <location>
        <begin position="67"/>
        <end position="88"/>
    </location>
</feature>
<evidence type="ECO:0000313" key="9">
    <source>
        <dbReference type="Proteomes" id="UP000719412"/>
    </source>
</evidence>
<feature type="transmembrane region" description="Helical" evidence="6">
    <location>
        <begin position="407"/>
        <end position="430"/>
    </location>
</feature>
<feature type="domain" description="Carboxylesterase type B" evidence="7">
    <location>
        <begin position="457"/>
        <end position="801"/>
    </location>
</feature>
<feature type="transmembrane region" description="Helical" evidence="6">
    <location>
        <begin position="34"/>
        <end position="55"/>
    </location>
</feature>
<feature type="transmembrane region" description="Helical" evidence="6">
    <location>
        <begin position="380"/>
        <end position="401"/>
    </location>
</feature>
<keyword evidence="6" id="KW-0812">Transmembrane</keyword>
<dbReference type="PANTHER" id="PTHR11360:SF284">
    <property type="entry name" value="EG:103B4.3 PROTEIN-RELATED"/>
    <property type="match status" value="1"/>
</dbReference>
<dbReference type="PANTHER" id="PTHR11360">
    <property type="entry name" value="MONOCARBOXYLATE TRANSPORTER"/>
    <property type="match status" value="1"/>
</dbReference>
<dbReference type="InterPro" id="IPR011701">
    <property type="entry name" value="MFS"/>
</dbReference>
<evidence type="ECO:0000256" key="4">
    <source>
        <dbReference type="ARBA" id="ARBA00023157"/>
    </source>
</evidence>
<dbReference type="InterPro" id="IPR019826">
    <property type="entry name" value="Carboxylesterase_B_AS"/>
</dbReference>
<dbReference type="Pfam" id="PF00135">
    <property type="entry name" value="COesterase"/>
    <property type="match status" value="1"/>
</dbReference>
<feature type="transmembrane region" description="Helical" evidence="6">
    <location>
        <begin position="310"/>
        <end position="335"/>
    </location>
</feature>
<evidence type="ECO:0000256" key="2">
    <source>
        <dbReference type="ARBA" id="ARBA00022487"/>
    </source>
</evidence>
<dbReference type="SUPFAM" id="SSF103473">
    <property type="entry name" value="MFS general substrate transporter"/>
    <property type="match status" value="1"/>
</dbReference>
<keyword evidence="4" id="KW-1015">Disulfide bond</keyword>
<keyword evidence="9" id="KW-1185">Reference proteome</keyword>
<dbReference type="InterPro" id="IPR002018">
    <property type="entry name" value="CarbesteraseB"/>
</dbReference>
<feature type="transmembrane region" description="Helical" evidence="6">
    <location>
        <begin position="94"/>
        <end position="117"/>
    </location>
</feature>